<reference evidence="1 2" key="1">
    <citation type="submission" date="2024-01" db="EMBL/GenBank/DDBJ databases">
        <title>The genomes of 5 underutilized Papilionoideae crops provide insights into root nodulation and disease resistanc.</title>
        <authorList>
            <person name="Jiang F."/>
        </authorList>
    </citation>
    <scope>NUCLEOTIDE SEQUENCE [LARGE SCALE GENOMIC DNA]</scope>
    <source>
        <strain evidence="1">LVBAO_FW01</strain>
        <tissue evidence="1">Leaves</tissue>
    </source>
</reference>
<organism evidence="1 2">
    <name type="scientific">Canavalia gladiata</name>
    <name type="common">Sword bean</name>
    <name type="synonym">Dolichos gladiatus</name>
    <dbReference type="NCBI Taxonomy" id="3824"/>
    <lineage>
        <taxon>Eukaryota</taxon>
        <taxon>Viridiplantae</taxon>
        <taxon>Streptophyta</taxon>
        <taxon>Embryophyta</taxon>
        <taxon>Tracheophyta</taxon>
        <taxon>Spermatophyta</taxon>
        <taxon>Magnoliopsida</taxon>
        <taxon>eudicotyledons</taxon>
        <taxon>Gunneridae</taxon>
        <taxon>Pentapetalae</taxon>
        <taxon>rosids</taxon>
        <taxon>fabids</taxon>
        <taxon>Fabales</taxon>
        <taxon>Fabaceae</taxon>
        <taxon>Papilionoideae</taxon>
        <taxon>50 kb inversion clade</taxon>
        <taxon>NPAAA clade</taxon>
        <taxon>indigoferoid/millettioid clade</taxon>
        <taxon>Phaseoleae</taxon>
        <taxon>Canavalia</taxon>
    </lineage>
</organism>
<evidence type="ECO:0000313" key="2">
    <source>
        <dbReference type="Proteomes" id="UP001367508"/>
    </source>
</evidence>
<accession>A0AAN9N145</accession>
<sequence length="110" mass="12840">MASVSHLGRRAFSCKLTWRIFSPTHIHPHELNENNNNPFFTTFSTHMGPTQYSPWGQLRNSQKDASRTTTTPYSLRYKHSYSSTRRIPLFQETRIHAKNFTFVSLVTSYS</sequence>
<protein>
    <submittedName>
        <fullName evidence="1">Uncharacterized protein</fullName>
    </submittedName>
</protein>
<gene>
    <name evidence="1" type="ORF">VNO77_03846</name>
</gene>
<dbReference type="EMBL" id="JAYMYQ010000001">
    <property type="protein sequence ID" value="KAK7361764.1"/>
    <property type="molecule type" value="Genomic_DNA"/>
</dbReference>
<dbReference type="AlphaFoldDB" id="A0AAN9N145"/>
<proteinExistence type="predicted"/>
<keyword evidence="2" id="KW-1185">Reference proteome</keyword>
<evidence type="ECO:0000313" key="1">
    <source>
        <dbReference type="EMBL" id="KAK7361764.1"/>
    </source>
</evidence>
<dbReference type="Proteomes" id="UP001367508">
    <property type="component" value="Unassembled WGS sequence"/>
</dbReference>
<comment type="caution">
    <text evidence="1">The sequence shown here is derived from an EMBL/GenBank/DDBJ whole genome shotgun (WGS) entry which is preliminary data.</text>
</comment>
<name>A0AAN9N145_CANGL</name>